<accession>A0A803N7R8</accession>
<reference evidence="1" key="2">
    <citation type="submission" date="2021-03" db="UniProtKB">
        <authorList>
            <consortium name="EnsemblPlants"/>
        </authorList>
    </citation>
    <scope>IDENTIFICATION</scope>
</reference>
<sequence>MMTPTTCFGGVHQVIGTNTRRGWWRRDFQGCNMLRYCNIGKGHIGVMLRKKLILKLQMVLMFVEITMMMKDLKDVGVSSSEHEVADSA</sequence>
<organism evidence="1 2">
    <name type="scientific">Chenopodium quinoa</name>
    <name type="common">Quinoa</name>
    <dbReference type="NCBI Taxonomy" id="63459"/>
    <lineage>
        <taxon>Eukaryota</taxon>
        <taxon>Viridiplantae</taxon>
        <taxon>Streptophyta</taxon>
        <taxon>Embryophyta</taxon>
        <taxon>Tracheophyta</taxon>
        <taxon>Spermatophyta</taxon>
        <taxon>Magnoliopsida</taxon>
        <taxon>eudicotyledons</taxon>
        <taxon>Gunneridae</taxon>
        <taxon>Pentapetalae</taxon>
        <taxon>Caryophyllales</taxon>
        <taxon>Chenopodiaceae</taxon>
        <taxon>Chenopodioideae</taxon>
        <taxon>Atripliceae</taxon>
        <taxon>Chenopodium</taxon>
    </lineage>
</organism>
<dbReference type="AlphaFoldDB" id="A0A803N7R8"/>
<keyword evidence="2" id="KW-1185">Reference proteome</keyword>
<protein>
    <submittedName>
        <fullName evidence="1">Uncharacterized protein</fullName>
    </submittedName>
</protein>
<dbReference type="Gramene" id="AUR62041822-RA">
    <property type="protein sequence ID" value="AUR62041822-RA:cds"/>
    <property type="gene ID" value="AUR62041822"/>
</dbReference>
<dbReference type="EnsemblPlants" id="AUR62041822-RA">
    <property type="protein sequence ID" value="AUR62041822-RA:cds"/>
    <property type="gene ID" value="AUR62041822"/>
</dbReference>
<evidence type="ECO:0000313" key="1">
    <source>
        <dbReference type="EnsemblPlants" id="AUR62041822-RA:cds"/>
    </source>
</evidence>
<reference evidence="1" key="1">
    <citation type="journal article" date="2017" name="Nature">
        <title>The genome of Chenopodium quinoa.</title>
        <authorList>
            <person name="Jarvis D.E."/>
            <person name="Ho Y.S."/>
            <person name="Lightfoot D.J."/>
            <person name="Schmoeckel S.M."/>
            <person name="Li B."/>
            <person name="Borm T.J.A."/>
            <person name="Ohyanagi H."/>
            <person name="Mineta K."/>
            <person name="Michell C.T."/>
            <person name="Saber N."/>
            <person name="Kharbatia N.M."/>
            <person name="Rupper R.R."/>
            <person name="Sharp A.R."/>
            <person name="Dally N."/>
            <person name="Boughton B.A."/>
            <person name="Woo Y.H."/>
            <person name="Gao G."/>
            <person name="Schijlen E.G.W.M."/>
            <person name="Guo X."/>
            <person name="Momin A.A."/>
            <person name="Negrao S."/>
            <person name="Al-Babili S."/>
            <person name="Gehring C."/>
            <person name="Roessner U."/>
            <person name="Jung C."/>
            <person name="Murphy K."/>
            <person name="Arold S.T."/>
            <person name="Gojobori T."/>
            <person name="van der Linden C.G."/>
            <person name="van Loo E.N."/>
            <person name="Jellen E.N."/>
            <person name="Maughan P.J."/>
            <person name="Tester M."/>
        </authorList>
    </citation>
    <scope>NUCLEOTIDE SEQUENCE [LARGE SCALE GENOMIC DNA]</scope>
    <source>
        <strain evidence="1">cv. PI 614886</strain>
    </source>
</reference>
<proteinExistence type="predicted"/>
<evidence type="ECO:0000313" key="2">
    <source>
        <dbReference type="Proteomes" id="UP000596660"/>
    </source>
</evidence>
<dbReference type="Proteomes" id="UP000596660">
    <property type="component" value="Unplaced"/>
</dbReference>
<name>A0A803N7R8_CHEQI</name>